<dbReference type="InterPro" id="IPR050797">
    <property type="entry name" value="Carb_Metab_Trans_Reg"/>
</dbReference>
<dbReference type="Proteomes" id="UP000789405">
    <property type="component" value="Unassembled WGS sequence"/>
</dbReference>
<dbReference type="OrthoDB" id="2123952at2759"/>
<evidence type="ECO:0000256" key="1">
    <source>
        <dbReference type="ARBA" id="ARBA00023242"/>
    </source>
</evidence>
<feature type="domain" description="Zn(2)-C6 fungal-type" evidence="2">
    <location>
        <begin position="16"/>
        <end position="45"/>
    </location>
</feature>
<dbReference type="InterPro" id="IPR001138">
    <property type="entry name" value="Zn2Cys6_DnaBD"/>
</dbReference>
<dbReference type="CDD" id="cd00067">
    <property type="entry name" value="GAL4"/>
    <property type="match status" value="1"/>
</dbReference>
<dbReference type="EMBL" id="CAJVPY010005362">
    <property type="protein sequence ID" value="CAG8641394.1"/>
    <property type="molecule type" value="Genomic_DNA"/>
</dbReference>
<name>A0A9N9H190_9GLOM</name>
<organism evidence="3 4">
    <name type="scientific">Dentiscutata erythropus</name>
    <dbReference type="NCBI Taxonomy" id="1348616"/>
    <lineage>
        <taxon>Eukaryota</taxon>
        <taxon>Fungi</taxon>
        <taxon>Fungi incertae sedis</taxon>
        <taxon>Mucoromycota</taxon>
        <taxon>Glomeromycotina</taxon>
        <taxon>Glomeromycetes</taxon>
        <taxon>Diversisporales</taxon>
        <taxon>Gigasporaceae</taxon>
        <taxon>Dentiscutata</taxon>
    </lineage>
</organism>
<evidence type="ECO:0000313" key="4">
    <source>
        <dbReference type="Proteomes" id="UP000789405"/>
    </source>
</evidence>
<accession>A0A9N9H190</accession>
<dbReference type="Pfam" id="PF00172">
    <property type="entry name" value="Zn_clus"/>
    <property type="match status" value="1"/>
</dbReference>
<gene>
    <name evidence="3" type="ORF">DERYTH_LOCUS9678</name>
</gene>
<dbReference type="SUPFAM" id="SSF57701">
    <property type="entry name" value="Zn2/Cys6 DNA-binding domain"/>
    <property type="match status" value="1"/>
</dbReference>
<dbReference type="GO" id="GO:0000981">
    <property type="term" value="F:DNA-binding transcription factor activity, RNA polymerase II-specific"/>
    <property type="evidence" value="ECO:0007669"/>
    <property type="project" value="InterPro"/>
</dbReference>
<dbReference type="PANTHER" id="PTHR31668:SF30">
    <property type="entry name" value="ZN(II)2CYS6 TRANSCRIPTION FACTOR (EUROFUNG)"/>
    <property type="match status" value="1"/>
</dbReference>
<keyword evidence="4" id="KW-1185">Reference proteome</keyword>
<dbReference type="InterPro" id="IPR036864">
    <property type="entry name" value="Zn2-C6_fun-type_DNA-bd_sf"/>
</dbReference>
<keyword evidence="1" id="KW-0539">Nucleus</keyword>
<reference evidence="3" key="1">
    <citation type="submission" date="2021-06" db="EMBL/GenBank/DDBJ databases">
        <authorList>
            <person name="Kallberg Y."/>
            <person name="Tangrot J."/>
            <person name="Rosling A."/>
        </authorList>
    </citation>
    <scope>NUCLEOTIDE SEQUENCE</scope>
    <source>
        <strain evidence="3">MA453B</strain>
    </source>
</reference>
<sequence>MSYSGQRRRGSYATKACTNCRKKHIKCSEGVTCTYCASHSLQCTYAKSFKKRGPKAENRAANGFENYFYEAINTEQDHVLTSNEFQFGVSIPYYFNGSEEPQPIQSDFFPYQVHIDANYIMQNDNTPVNFSDTFSLPNNSSSSPSSSSIASNLDYLFGFWGDQ</sequence>
<proteinExistence type="predicted"/>
<evidence type="ECO:0000313" key="3">
    <source>
        <dbReference type="EMBL" id="CAG8641394.1"/>
    </source>
</evidence>
<dbReference type="PANTHER" id="PTHR31668">
    <property type="entry name" value="GLUCOSE TRANSPORT TRANSCRIPTION REGULATOR RGT1-RELATED-RELATED"/>
    <property type="match status" value="1"/>
</dbReference>
<dbReference type="GO" id="GO:0008270">
    <property type="term" value="F:zinc ion binding"/>
    <property type="evidence" value="ECO:0007669"/>
    <property type="project" value="InterPro"/>
</dbReference>
<evidence type="ECO:0000259" key="2">
    <source>
        <dbReference type="PROSITE" id="PS50048"/>
    </source>
</evidence>
<dbReference type="PROSITE" id="PS00463">
    <property type="entry name" value="ZN2_CY6_FUNGAL_1"/>
    <property type="match status" value="1"/>
</dbReference>
<dbReference type="PROSITE" id="PS50048">
    <property type="entry name" value="ZN2_CY6_FUNGAL_2"/>
    <property type="match status" value="1"/>
</dbReference>
<dbReference type="Gene3D" id="4.10.240.10">
    <property type="entry name" value="Zn(2)-C6 fungal-type DNA-binding domain"/>
    <property type="match status" value="1"/>
</dbReference>
<dbReference type="SMART" id="SM00066">
    <property type="entry name" value="GAL4"/>
    <property type="match status" value="1"/>
</dbReference>
<comment type="caution">
    <text evidence="3">The sequence shown here is derived from an EMBL/GenBank/DDBJ whole genome shotgun (WGS) entry which is preliminary data.</text>
</comment>
<protein>
    <submittedName>
        <fullName evidence="3">28206_t:CDS:1</fullName>
    </submittedName>
</protein>
<dbReference type="AlphaFoldDB" id="A0A9N9H190"/>